<evidence type="ECO:0000313" key="2">
    <source>
        <dbReference type="Proteomes" id="UP000727407"/>
    </source>
</evidence>
<dbReference type="Proteomes" id="UP000727407">
    <property type="component" value="Unassembled WGS sequence"/>
</dbReference>
<dbReference type="EMBL" id="QNUK01000117">
    <property type="protein sequence ID" value="KAF5901215.1"/>
    <property type="molecule type" value="Genomic_DNA"/>
</dbReference>
<feature type="non-terminal residue" evidence="1">
    <location>
        <position position="1"/>
    </location>
</feature>
<evidence type="ECO:0000313" key="1">
    <source>
        <dbReference type="EMBL" id="KAF5901215.1"/>
    </source>
</evidence>
<protein>
    <submittedName>
        <fullName evidence="1">Contactin-associated protein-like 2</fullName>
    </submittedName>
</protein>
<feature type="non-terminal residue" evidence="1">
    <location>
        <position position="53"/>
    </location>
</feature>
<keyword evidence="2" id="KW-1185">Reference proteome</keyword>
<organism evidence="1 2">
    <name type="scientific">Clarias magur</name>
    <name type="common">Asian catfish</name>
    <name type="synonym">Macropteronotus magur</name>
    <dbReference type="NCBI Taxonomy" id="1594786"/>
    <lineage>
        <taxon>Eukaryota</taxon>
        <taxon>Metazoa</taxon>
        <taxon>Chordata</taxon>
        <taxon>Craniata</taxon>
        <taxon>Vertebrata</taxon>
        <taxon>Euteleostomi</taxon>
        <taxon>Actinopterygii</taxon>
        <taxon>Neopterygii</taxon>
        <taxon>Teleostei</taxon>
        <taxon>Ostariophysi</taxon>
        <taxon>Siluriformes</taxon>
        <taxon>Clariidae</taxon>
        <taxon>Clarias</taxon>
    </lineage>
</organism>
<reference evidence="1" key="1">
    <citation type="submission" date="2020-07" db="EMBL/GenBank/DDBJ databases">
        <title>Clarias magur genome sequencing, assembly and annotation.</title>
        <authorList>
            <person name="Kushwaha B."/>
            <person name="Kumar R."/>
            <person name="Das P."/>
            <person name="Joshi C.G."/>
            <person name="Kumar D."/>
            <person name="Nagpure N.S."/>
            <person name="Pandey M."/>
            <person name="Agarwal S."/>
            <person name="Srivastava S."/>
            <person name="Singh M."/>
            <person name="Sahoo L."/>
            <person name="Jayasankar P."/>
            <person name="Meher P.K."/>
            <person name="Koringa P.G."/>
            <person name="Iquebal M.A."/>
            <person name="Das S.P."/>
            <person name="Bit A."/>
            <person name="Patnaik S."/>
            <person name="Patel N."/>
            <person name="Shah T.M."/>
            <person name="Hinsu A."/>
            <person name="Jena J.K."/>
        </authorList>
    </citation>
    <scope>NUCLEOTIDE SEQUENCE</scope>
    <source>
        <strain evidence="1">CIFAMagur01</strain>
        <tissue evidence="1">Testis</tissue>
    </source>
</reference>
<proteinExistence type="predicted"/>
<sequence>YFLQTQAFPSQRSFQGCLQLIQVDDQVADLVAVERGMLGAFENVSLDMCTIMD</sequence>
<accession>A0A8J4XE83</accession>
<comment type="caution">
    <text evidence="1">The sequence shown here is derived from an EMBL/GenBank/DDBJ whole genome shotgun (WGS) entry which is preliminary data.</text>
</comment>
<dbReference type="AlphaFoldDB" id="A0A8J4XE83"/>
<gene>
    <name evidence="1" type="primary">cntnap2a</name>
    <name evidence="1" type="ORF">DAT39_009092</name>
</gene>
<name>A0A8J4XE83_CLAMG</name>